<evidence type="ECO:0000259" key="6">
    <source>
        <dbReference type="Pfam" id="PF16206"/>
    </source>
</evidence>
<keyword evidence="9" id="KW-1185">Reference proteome</keyword>
<feature type="domain" description="Mon2/Sec7/BIG1-like HUS" evidence="5">
    <location>
        <begin position="142"/>
        <end position="296"/>
    </location>
</feature>
<dbReference type="SUPFAM" id="SSF48371">
    <property type="entry name" value="ARM repeat"/>
    <property type="match status" value="1"/>
</dbReference>
<evidence type="ECO:0000256" key="1">
    <source>
        <dbReference type="ARBA" id="ARBA00008144"/>
    </source>
</evidence>
<organism evidence="8 9">
    <name type="scientific">Westerdykella ornata</name>
    <dbReference type="NCBI Taxonomy" id="318751"/>
    <lineage>
        <taxon>Eukaryota</taxon>
        <taxon>Fungi</taxon>
        <taxon>Dikarya</taxon>
        <taxon>Ascomycota</taxon>
        <taxon>Pezizomycotina</taxon>
        <taxon>Dothideomycetes</taxon>
        <taxon>Pleosporomycetidae</taxon>
        <taxon>Pleosporales</taxon>
        <taxon>Sporormiaceae</taxon>
        <taxon>Westerdykella</taxon>
    </lineage>
</organism>
<dbReference type="GO" id="GO:0015031">
    <property type="term" value="P:protein transport"/>
    <property type="evidence" value="ECO:0007669"/>
    <property type="project" value="UniProtKB-KW"/>
</dbReference>
<evidence type="ECO:0000259" key="7">
    <source>
        <dbReference type="Pfam" id="PF16213"/>
    </source>
</evidence>
<dbReference type="InterPro" id="IPR032817">
    <property type="entry name" value="Mon2_C"/>
</dbReference>
<dbReference type="Proteomes" id="UP000800097">
    <property type="component" value="Unassembled WGS sequence"/>
</dbReference>
<gene>
    <name evidence="8" type="ORF">EI97DRAFT_385458</name>
</gene>
<dbReference type="PANTHER" id="PTHR10663">
    <property type="entry name" value="GUANYL-NUCLEOTIDE EXCHANGE FACTOR"/>
    <property type="match status" value="1"/>
</dbReference>
<evidence type="ECO:0000256" key="4">
    <source>
        <dbReference type="SAM" id="MobiDB-lite"/>
    </source>
</evidence>
<comment type="similarity">
    <text evidence="1">Belongs to the MON2 family.</text>
</comment>
<sequence length="1637" mass="180670">MTAQILASELGNLIQDSKRKNSELRTAAEKALQDLKCLRVTSEAQLAAGHDIQLKILQSLPSLLQHYPTEIRGSPLSTVLQICSALQNVKNFAVSNTAAATLQQLVISVYERVVYEDERALEIPPTAEVSGDEGPIPVRSAAEDAYKVFNDLSLLANGENPVHIRFSTFPQTSTLELIEAILSNYGRVVKSHPEQIHILRSLLMPMIIRSLSERSAFPITLRIVRIFIVILGDHLSTMPSECEIALGLLNHMLDPEASPVWKRALCLEVFRGIYSDTRLVLSIYSRFDEKEGKRRIIGDNLAAFVRLATEKPAVIGLGQHSTAPLSSIEVKDSASEQAVAEAGALAGVIGGPVSESNANNHPIGISSQWSSLKVACIEHLDKTEPPVLPETYIYSLVLTCITNASETLAKFVLPLTVHHESRGKRKGKGDDASVSQSETASSGSIKRRLSRSHSFRKRTIPVNPLDLTVHPAYDNMQTTSALVGECWPAVLATCSTFLNATLDDEYYRALVRAIQKFTQVAGLMRQSTPRDAFLTTLGKAAVPANLLLANVSSPRHPVAENSGLFSNAKGLLSVDSLVSQASSISMDKNRRPSHEVSLPTLGPRNLMCLRALLNLAIALGPTLQSAWSIVLEALQVADLVMSISSSQSATRTPGLQGRSFADLAPEKIEAEAAAVQAAARRLFESSVDFPNESFLDILQALCSQLDTSSPSASGQRTPTTSARPQLLHQRRVGSVSGISLSTDTNSRNSAFTLNKIGELAALNEGRMAQYEPSESGWGIFVAALVRFCQDDRKQASARLLAAEILSRTVVDMSEHSTTEENRDHVQERILSALRTLISAVIQMEHDDAYGDTGNRIHQIALDALRNVIERCGDSLVAGWDSVLDSLLSVFNQHAPEDSKATYQANIGENELALASTKVITKSLARSAFASLQLVCSDFLSAVPEKSLSTILELLLKFCLQQEDLNMSLSTVTFFWNLSDFLQSRSDLSLIPDMLGSAKSHKEVTRVVKEHSQDGSTHALWLQILLNLSAVTADDRSELRNTAIHTIQRIFESHAEQLSPSSWTICMRTVPFAMVETNLAIHMAIRRQVRASPEEITAWNETTKNLLSSVSTLTVAYIDNVDDKEVLGAAWSDLLDYFREYFRCGSHALGYSVLTTITSVLSSARANDRLDFSALHKTARVWEEYVDQRDSPAWTSWCEGNQDAFLAYAEAFRSIYTISTTRLNSELPSMLSHLQKCVSDSEDVPYTSDIDHMTPLQSRVIESFSIIDCGSSEVREALIRTLSNFTTLPYVSSVERPAKRGPTFVALSKAAMNLLPAITGKHIKEQGIYPTDAFKIAMDSLCIPIEKKYVWQQEGKSPTLWEKATTTALDILGVGLENIRFNEREAEQTKKLWADTLYKIARRIIGVRDDVFDPLPWVERDEASDMKSFRSIREMLTEALGWSCVPDTTRRMYALDLFRTSLIHLPNPDEIENRKLSKTPLQGLYEIRFGQTKDLDMIPRMDIAYVCFSELLALVSAQGASPDRVRLAKAAAPYLILRAALPLRAYIADRPLRGRMPTPDFQQRELLFTLKALGELKSEPQAIPDVPGATSTYRKHLHRLYPLLLKALKVAKNDAKVFGELTSLMEKVGDEFGIEGDD</sequence>
<feature type="domain" description="Mon2 C-terminal" evidence="6">
    <location>
        <begin position="937"/>
        <end position="1076"/>
    </location>
</feature>
<protein>
    <recommendedName>
        <fullName evidence="10">Endosomal peripheral membrane protein-like protein</fullName>
    </recommendedName>
</protein>
<evidence type="ECO:0000313" key="9">
    <source>
        <dbReference type="Proteomes" id="UP000800097"/>
    </source>
</evidence>
<evidence type="ECO:0000259" key="5">
    <source>
        <dbReference type="Pfam" id="PF12783"/>
    </source>
</evidence>
<dbReference type="OrthoDB" id="294853at2759"/>
<dbReference type="InterPro" id="IPR016024">
    <property type="entry name" value="ARM-type_fold"/>
</dbReference>
<evidence type="ECO:0008006" key="10">
    <source>
        <dbReference type="Google" id="ProtNLM"/>
    </source>
</evidence>
<dbReference type="RefSeq" id="XP_033650113.1">
    <property type="nucleotide sequence ID" value="XM_033796018.1"/>
</dbReference>
<dbReference type="EMBL" id="ML986519">
    <property type="protein sequence ID" value="KAF2272574.1"/>
    <property type="molecule type" value="Genomic_DNA"/>
</dbReference>
<dbReference type="GeneID" id="54549193"/>
<dbReference type="InterPro" id="IPR032629">
    <property type="entry name" value="DCB_dom"/>
</dbReference>
<accession>A0A6A6J8P7</accession>
<feature type="region of interest" description="Disordered" evidence="4">
    <location>
        <begin position="421"/>
        <end position="453"/>
    </location>
</feature>
<dbReference type="GO" id="GO:0005794">
    <property type="term" value="C:Golgi apparatus"/>
    <property type="evidence" value="ECO:0007669"/>
    <property type="project" value="UniProtKB-ARBA"/>
</dbReference>
<feature type="compositionally biased region" description="Polar residues" evidence="4">
    <location>
        <begin position="433"/>
        <end position="444"/>
    </location>
</feature>
<keyword evidence="2" id="KW-0813">Transport</keyword>
<dbReference type="Pfam" id="PF12783">
    <property type="entry name" value="Sec7-like_HUS"/>
    <property type="match status" value="1"/>
</dbReference>
<keyword evidence="3" id="KW-0653">Protein transport</keyword>
<evidence type="ECO:0000256" key="3">
    <source>
        <dbReference type="ARBA" id="ARBA00022927"/>
    </source>
</evidence>
<evidence type="ECO:0000313" key="8">
    <source>
        <dbReference type="EMBL" id="KAF2272574.1"/>
    </source>
</evidence>
<reference evidence="8" key="1">
    <citation type="journal article" date="2020" name="Stud. Mycol.">
        <title>101 Dothideomycetes genomes: a test case for predicting lifestyles and emergence of pathogens.</title>
        <authorList>
            <person name="Haridas S."/>
            <person name="Albert R."/>
            <person name="Binder M."/>
            <person name="Bloem J."/>
            <person name="Labutti K."/>
            <person name="Salamov A."/>
            <person name="Andreopoulos B."/>
            <person name="Baker S."/>
            <person name="Barry K."/>
            <person name="Bills G."/>
            <person name="Bluhm B."/>
            <person name="Cannon C."/>
            <person name="Castanera R."/>
            <person name="Culley D."/>
            <person name="Daum C."/>
            <person name="Ezra D."/>
            <person name="Gonzalez J."/>
            <person name="Henrissat B."/>
            <person name="Kuo A."/>
            <person name="Liang C."/>
            <person name="Lipzen A."/>
            <person name="Lutzoni F."/>
            <person name="Magnuson J."/>
            <person name="Mondo S."/>
            <person name="Nolan M."/>
            <person name="Ohm R."/>
            <person name="Pangilinan J."/>
            <person name="Park H.-J."/>
            <person name="Ramirez L."/>
            <person name="Alfaro M."/>
            <person name="Sun H."/>
            <person name="Tritt A."/>
            <person name="Yoshinaga Y."/>
            <person name="Zwiers L.-H."/>
            <person name="Turgeon B."/>
            <person name="Goodwin S."/>
            <person name="Spatafora J."/>
            <person name="Crous P."/>
            <person name="Grigoriev I."/>
        </authorList>
    </citation>
    <scope>NUCLEOTIDE SEQUENCE</scope>
    <source>
        <strain evidence="8">CBS 379.55</strain>
    </source>
</reference>
<dbReference type="PANTHER" id="PTHR10663:SF333">
    <property type="entry name" value="PROTEIN MON2 HOMOLOG"/>
    <property type="match status" value="1"/>
</dbReference>
<name>A0A6A6J8P7_WESOR</name>
<feature type="domain" description="Mon2/Sec7/BIG1-like dimerisation and cyclophilin-binding" evidence="7">
    <location>
        <begin position="48"/>
        <end position="117"/>
    </location>
</feature>
<dbReference type="Pfam" id="PF16206">
    <property type="entry name" value="Mon2_C"/>
    <property type="match status" value="1"/>
</dbReference>
<evidence type="ECO:0000256" key="2">
    <source>
        <dbReference type="ARBA" id="ARBA00022448"/>
    </source>
</evidence>
<proteinExistence type="inferred from homology"/>
<dbReference type="Pfam" id="PF16213">
    <property type="entry name" value="DCB"/>
    <property type="match status" value="1"/>
</dbReference>
<dbReference type="InterPro" id="IPR032691">
    <property type="entry name" value="Mon2/Sec7/BIG1-like_HUS"/>
</dbReference>